<dbReference type="SUPFAM" id="SSF51735">
    <property type="entry name" value="NAD(P)-binding Rossmann-fold domains"/>
    <property type="match status" value="1"/>
</dbReference>
<dbReference type="SUPFAM" id="SSF50129">
    <property type="entry name" value="GroES-like"/>
    <property type="match status" value="1"/>
</dbReference>
<sequence length="322" mass="33258">MRAIVQTRPGSVDTLQWTEIERPTPGAGQLLVKIAAAGVNRADIVQREGRYPAPPGASPLLGLEVAGEVAAVGEGADGFEVGEAVFGLVAGGGYAEYAVLEAACAVKRPDWLGVEQAASLPEAWMTAWLNLVQLGCLASGETALIHAGSSGVGAAAIQLAGLLGAEALTTVGSAHKADFCRALGAVAAIDYHHEDFSVVAKAHGGVDLVLDCIGGDYLEGNLLSLKPDGRLVVIGLMGGARAELDLGRLLLKRLSVQGSTLRPQPLPVKAGLTAALRDVVLPAIAAGRAKVTLDKVYPMAEVAQAHRYMEENRNLGKLVLCL</sequence>
<accession>A0A516SA64</accession>
<dbReference type="OrthoDB" id="9780520at2"/>
<dbReference type="Gene3D" id="3.40.50.720">
    <property type="entry name" value="NAD(P)-binding Rossmann-like Domain"/>
    <property type="match status" value="1"/>
</dbReference>
<dbReference type="InterPro" id="IPR036291">
    <property type="entry name" value="NAD(P)-bd_dom_sf"/>
</dbReference>
<evidence type="ECO:0000256" key="1">
    <source>
        <dbReference type="ARBA" id="ARBA00022857"/>
    </source>
</evidence>
<dbReference type="EMBL" id="CP041730">
    <property type="protein sequence ID" value="QDQ25046.1"/>
    <property type="molecule type" value="Genomic_DNA"/>
</dbReference>
<dbReference type="NCBIfam" id="TIGR02824">
    <property type="entry name" value="quinone_pig3"/>
    <property type="match status" value="1"/>
</dbReference>
<keyword evidence="1" id="KW-0521">NADP</keyword>
<evidence type="ECO:0000313" key="4">
    <source>
        <dbReference type="EMBL" id="QDQ25046.1"/>
    </source>
</evidence>
<dbReference type="Pfam" id="PF13602">
    <property type="entry name" value="ADH_zinc_N_2"/>
    <property type="match status" value="1"/>
</dbReference>
<dbReference type="Pfam" id="PF08240">
    <property type="entry name" value="ADH_N"/>
    <property type="match status" value="1"/>
</dbReference>
<keyword evidence="5" id="KW-1185">Reference proteome</keyword>
<dbReference type="CDD" id="cd05276">
    <property type="entry name" value="p53_inducible_oxidoreductase"/>
    <property type="match status" value="1"/>
</dbReference>
<dbReference type="KEGG" id="cari:FNU76_01045"/>
<name>A0A516SA64_9NEIS</name>
<dbReference type="InterPro" id="IPR013154">
    <property type="entry name" value="ADH-like_N"/>
</dbReference>
<dbReference type="SMART" id="SM00829">
    <property type="entry name" value="PKS_ER"/>
    <property type="match status" value="1"/>
</dbReference>
<dbReference type="GO" id="GO:0016651">
    <property type="term" value="F:oxidoreductase activity, acting on NAD(P)H"/>
    <property type="evidence" value="ECO:0007669"/>
    <property type="project" value="TreeGrafter"/>
</dbReference>
<dbReference type="InterPro" id="IPR014189">
    <property type="entry name" value="Quinone_OxRdtase_PIG3"/>
</dbReference>
<protein>
    <submittedName>
        <fullName evidence="4">NAD(P)H-quinone oxidoreductase</fullName>
    </submittedName>
</protein>
<dbReference type="PANTHER" id="PTHR48106:SF8">
    <property type="entry name" value="OS02G0805600 PROTEIN"/>
    <property type="match status" value="1"/>
</dbReference>
<gene>
    <name evidence="4" type="ORF">FNU76_01045</name>
</gene>
<feature type="domain" description="Enoyl reductase (ER)" evidence="3">
    <location>
        <begin position="10"/>
        <end position="320"/>
    </location>
</feature>
<dbReference type="RefSeq" id="WP_143855971.1">
    <property type="nucleotide sequence ID" value="NZ_CP041730.1"/>
</dbReference>
<dbReference type="GO" id="GO:0070402">
    <property type="term" value="F:NADPH binding"/>
    <property type="evidence" value="ECO:0007669"/>
    <property type="project" value="TreeGrafter"/>
</dbReference>
<evidence type="ECO:0000259" key="3">
    <source>
        <dbReference type="SMART" id="SM00829"/>
    </source>
</evidence>
<dbReference type="PANTHER" id="PTHR48106">
    <property type="entry name" value="QUINONE OXIDOREDUCTASE PIG3-RELATED"/>
    <property type="match status" value="1"/>
</dbReference>
<keyword evidence="2" id="KW-0560">Oxidoreductase</keyword>
<reference evidence="5" key="1">
    <citation type="submission" date="2019-07" db="EMBL/GenBank/DDBJ databases">
        <title>Chitinimonas sp. nov., isolated from Ny-Alesund, arctica soil.</title>
        <authorList>
            <person name="Xu Q."/>
            <person name="Peng F."/>
        </authorList>
    </citation>
    <scope>NUCLEOTIDE SEQUENCE [LARGE SCALE GENOMIC DNA]</scope>
    <source>
        <strain evidence="5">R3-44</strain>
    </source>
</reference>
<dbReference type="AlphaFoldDB" id="A0A516SA64"/>
<dbReference type="InterPro" id="IPR020843">
    <property type="entry name" value="ER"/>
</dbReference>
<proteinExistence type="predicted"/>
<dbReference type="InterPro" id="IPR011032">
    <property type="entry name" value="GroES-like_sf"/>
</dbReference>
<organism evidence="4 5">
    <name type="scientific">Chitinimonas arctica</name>
    <dbReference type="NCBI Taxonomy" id="2594795"/>
    <lineage>
        <taxon>Bacteria</taxon>
        <taxon>Pseudomonadati</taxon>
        <taxon>Pseudomonadota</taxon>
        <taxon>Betaproteobacteria</taxon>
        <taxon>Neisseriales</taxon>
        <taxon>Chitinibacteraceae</taxon>
        <taxon>Chitinimonas</taxon>
    </lineage>
</organism>
<dbReference type="Gene3D" id="3.90.180.10">
    <property type="entry name" value="Medium-chain alcohol dehydrogenases, catalytic domain"/>
    <property type="match status" value="1"/>
</dbReference>
<evidence type="ECO:0000313" key="5">
    <source>
        <dbReference type="Proteomes" id="UP000317550"/>
    </source>
</evidence>
<evidence type="ECO:0000256" key="2">
    <source>
        <dbReference type="ARBA" id="ARBA00023002"/>
    </source>
</evidence>
<dbReference type="Proteomes" id="UP000317550">
    <property type="component" value="Chromosome"/>
</dbReference>